<dbReference type="CDD" id="cd12797">
    <property type="entry name" value="M23_peptidase"/>
    <property type="match status" value="1"/>
</dbReference>
<evidence type="ECO:0000313" key="5">
    <source>
        <dbReference type="EMBL" id="MEP1061439.1"/>
    </source>
</evidence>
<dbReference type="Gene3D" id="2.70.70.10">
    <property type="entry name" value="Glucose Permease (Domain IIA)"/>
    <property type="match status" value="1"/>
</dbReference>
<dbReference type="Proteomes" id="UP001476950">
    <property type="component" value="Unassembled WGS sequence"/>
</dbReference>
<gene>
    <name evidence="5" type="ORF">NDI38_23705</name>
</gene>
<feature type="region of interest" description="Disordered" evidence="2">
    <location>
        <begin position="1"/>
        <end position="71"/>
    </location>
</feature>
<organism evidence="5 6">
    <name type="scientific">Stenomitos frigidus AS-A4</name>
    <dbReference type="NCBI Taxonomy" id="2933935"/>
    <lineage>
        <taxon>Bacteria</taxon>
        <taxon>Bacillati</taxon>
        <taxon>Cyanobacteriota</taxon>
        <taxon>Cyanophyceae</taxon>
        <taxon>Leptolyngbyales</taxon>
        <taxon>Leptolyngbyaceae</taxon>
        <taxon>Stenomitos</taxon>
    </lineage>
</organism>
<reference evidence="5 6" key="1">
    <citation type="submission" date="2022-04" db="EMBL/GenBank/DDBJ databases">
        <title>Positive selection, recombination, and allopatry shape intraspecific diversity of widespread and dominant cyanobacteria.</title>
        <authorList>
            <person name="Wei J."/>
            <person name="Shu W."/>
            <person name="Hu C."/>
        </authorList>
    </citation>
    <scope>NUCLEOTIDE SEQUENCE [LARGE SCALE GENOMIC DNA]</scope>
    <source>
        <strain evidence="5 6">AS-A4</strain>
    </source>
</reference>
<comment type="caution">
    <text evidence="5">The sequence shown here is derived from an EMBL/GenBank/DDBJ whole genome shotgun (WGS) entry which is preliminary data.</text>
</comment>
<dbReference type="Pfam" id="PF08486">
    <property type="entry name" value="SpoIID"/>
    <property type="match status" value="1"/>
</dbReference>
<evidence type="ECO:0000256" key="1">
    <source>
        <dbReference type="ARBA" id="ARBA00022729"/>
    </source>
</evidence>
<dbReference type="InterPro" id="IPR016047">
    <property type="entry name" value="M23ase_b-sheet_dom"/>
</dbReference>
<dbReference type="InterPro" id="IPR013693">
    <property type="entry name" value="SpoIID/LytB_N"/>
</dbReference>
<dbReference type="InterPro" id="IPR050570">
    <property type="entry name" value="Cell_wall_metabolism_enzyme"/>
</dbReference>
<evidence type="ECO:0000259" key="3">
    <source>
        <dbReference type="Pfam" id="PF01551"/>
    </source>
</evidence>
<dbReference type="RefSeq" id="WP_190449224.1">
    <property type="nucleotide sequence ID" value="NZ_JAMPLM010000034.1"/>
</dbReference>
<dbReference type="PANTHER" id="PTHR21666:SF289">
    <property type="entry name" value="L-ALA--D-GLU ENDOPEPTIDASE"/>
    <property type="match status" value="1"/>
</dbReference>
<evidence type="ECO:0000256" key="2">
    <source>
        <dbReference type="SAM" id="MobiDB-lite"/>
    </source>
</evidence>
<dbReference type="NCBIfam" id="TIGR02669">
    <property type="entry name" value="SpoIID_LytB"/>
    <property type="match status" value="1"/>
</dbReference>
<feature type="domain" description="M23ase beta-sheet core" evidence="3">
    <location>
        <begin position="216"/>
        <end position="307"/>
    </location>
</feature>
<name>A0ABV0KT56_9CYAN</name>
<feature type="domain" description="Sporulation stage II protein D amidase enhancer LytB N-terminal" evidence="4">
    <location>
        <begin position="441"/>
        <end position="528"/>
    </location>
</feature>
<dbReference type="InterPro" id="IPR011055">
    <property type="entry name" value="Dup_hybrid_motif"/>
</dbReference>
<protein>
    <submittedName>
        <fullName evidence="5">SpoIID/LytB domain-containing protein</fullName>
    </submittedName>
</protein>
<keyword evidence="6" id="KW-1185">Reference proteome</keyword>
<feature type="compositionally biased region" description="Low complexity" evidence="2">
    <location>
        <begin position="39"/>
        <end position="57"/>
    </location>
</feature>
<keyword evidence="1" id="KW-0732">Signal</keyword>
<evidence type="ECO:0000313" key="6">
    <source>
        <dbReference type="Proteomes" id="UP001476950"/>
    </source>
</evidence>
<dbReference type="EMBL" id="JAMPLM010000034">
    <property type="protein sequence ID" value="MEP1061439.1"/>
    <property type="molecule type" value="Genomic_DNA"/>
</dbReference>
<evidence type="ECO:0000259" key="4">
    <source>
        <dbReference type="Pfam" id="PF08486"/>
    </source>
</evidence>
<dbReference type="Pfam" id="PF01551">
    <property type="entry name" value="Peptidase_M23"/>
    <property type="match status" value="1"/>
</dbReference>
<dbReference type="InterPro" id="IPR013486">
    <property type="entry name" value="SpoIID/LytB"/>
</dbReference>
<accession>A0ABV0KT56</accession>
<proteinExistence type="predicted"/>
<dbReference type="PANTHER" id="PTHR21666">
    <property type="entry name" value="PEPTIDASE-RELATED"/>
    <property type="match status" value="1"/>
</dbReference>
<dbReference type="SUPFAM" id="SSF51261">
    <property type="entry name" value="Duplicated hybrid motif"/>
    <property type="match status" value="1"/>
</dbReference>
<sequence>MTSAPLLEPSFTPDAASVPGGTLETPEAPGSLHDDPLAPTVEMPTTTVLPPTELPTLKATRKQPTSVPPDIKLIRHKGEGYWLEVSPPTEALTVASPVPPASQSPPVTTPVVPTALPSAAVVRQSEPQQLFVPPTQTIGYQGLPAPPSAPVGGYINNYFTVATQSHYRPQPRFPQALDLPSSLDQVGALLRYPLPTSVPITSGFGWRTHPITGRRRFHAGVDLGAAAGTPVLSALGGQVVSAAYDGGYGLRILVQSQWGGRSLQTLYAHLSAVTVRTGQMVQPGQVIGRVGSTGMSTGPHLHFELREFIDGRWETVDSQPLLTAATQAAKAPAQSWQQNGSVPLVMSQPTSGVTMRVALVQDVIALQLASSTPAWILDSSQRPLGMVPAMESLITSPNSKGIQLGSVQLPSTFLIRPSAGGAIAVGGKWYRGTLMVTAQPGGLTVVNWVALEQYLISVVGAEASPSWGMEALKAQAIAARSYALNHHISPAHSLYDLDSSTRYQSYRGIDSEFNTTAEAVAQTRGQVMLTTDGQVLLAQYASTQAITDEAHRGLGMSQWGAASMAQQGYGYREILGHYYQGASLSMLAMGAR</sequence>